<evidence type="ECO:0000259" key="1">
    <source>
        <dbReference type="Pfam" id="PF01048"/>
    </source>
</evidence>
<reference evidence="2" key="2">
    <citation type="journal article" date="2022" name="Microbiol. Resour. Announc.">
        <title>Metagenome Sequencing to Explore Phylogenomics of Terrestrial Cyanobacteria.</title>
        <authorList>
            <person name="Ward R.D."/>
            <person name="Stajich J.E."/>
            <person name="Johansen J.R."/>
            <person name="Huntemann M."/>
            <person name="Clum A."/>
            <person name="Foster B."/>
            <person name="Foster B."/>
            <person name="Roux S."/>
            <person name="Palaniappan K."/>
            <person name="Varghese N."/>
            <person name="Mukherjee S."/>
            <person name="Reddy T.B.K."/>
            <person name="Daum C."/>
            <person name="Copeland A."/>
            <person name="Chen I.A."/>
            <person name="Ivanova N.N."/>
            <person name="Kyrpides N.C."/>
            <person name="Shapiro N."/>
            <person name="Eloe-Fadrosh E.A."/>
            <person name="Pietrasiak N."/>
        </authorList>
    </citation>
    <scope>NUCLEOTIDE SEQUENCE</scope>
    <source>
        <strain evidence="2">GSE-NOS-MK-12-04C</strain>
    </source>
</reference>
<comment type="caution">
    <text evidence="2">The sequence shown here is derived from an EMBL/GenBank/DDBJ whole genome shotgun (WGS) entry which is preliminary data.</text>
</comment>
<accession>A0A951QPG6</accession>
<organism evidence="2 3">
    <name type="scientific">Cyanomargarita calcarea GSE-NOS-MK-12-04C</name>
    <dbReference type="NCBI Taxonomy" id="2839659"/>
    <lineage>
        <taxon>Bacteria</taxon>
        <taxon>Bacillati</taxon>
        <taxon>Cyanobacteriota</taxon>
        <taxon>Cyanophyceae</taxon>
        <taxon>Nostocales</taxon>
        <taxon>Cyanomargaritaceae</taxon>
        <taxon>Cyanomargarita</taxon>
    </lineage>
</organism>
<dbReference type="GO" id="GO:0003824">
    <property type="term" value="F:catalytic activity"/>
    <property type="evidence" value="ECO:0007669"/>
    <property type="project" value="InterPro"/>
</dbReference>
<feature type="domain" description="Nucleoside phosphorylase" evidence="1">
    <location>
        <begin position="100"/>
        <end position="161"/>
    </location>
</feature>
<evidence type="ECO:0000313" key="2">
    <source>
        <dbReference type="EMBL" id="MBW4668738.1"/>
    </source>
</evidence>
<dbReference type="Gene3D" id="3.40.50.1580">
    <property type="entry name" value="Nucleoside phosphorylase domain"/>
    <property type="match status" value="1"/>
</dbReference>
<name>A0A951QPG6_9CYAN</name>
<gene>
    <name evidence="2" type="ORF">KME60_15245</name>
</gene>
<dbReference type="Pfam" id="PF01048">
    <property type="entry name" value="PNP_UDP_1"/>
    <property type="match status" value="1"/>
</dbReference>
<dbReference type="AlphaFoldDB" id="A0A951QPG6"/>
<dbReference type="InterPro" id="IPR000845">
    <property type="entry name" value="Nucleoside_phosphorylase_d"/>
</dbReference>
<protein>
    <submittedName>
        <fullName evidence="2">Phosphorylase</fullName>
    </submittedName>
</protein>
<dbReference type="Proteomes" id="UP000729701">
    <property type="component" value="Unassembled WGS sequence"/>
</dbReference>
<sequence>MFNILPIEAILVCQGAEHKAVCQGLSRVSGKKPTVVSIPVGVSVKQYLEEWLSTGFLSQSSVLVMGLCGSLNPRYGVGDVVLYDDSDEKFTFIIQHHLKERVSLVTAWTSDRFIHSAPEKLSLGKANNADVIDMEGTLIQEVLRKGKVPVATVRVVSDDCHHNMPDLTSAINREGKLETFPLALAMMRQPVAAVQLIRGSLRGLKVLQEVTVSLFSS</sequence>
<dbReference type="EMBL" id="JAHHGZ010000015">
    <property type="protein sequence ID" value="MBW4668738.1"/>
    <property type="molecule type" value="Genomic_DNA"/>
</dbReference>
<reference evidence="2" key="1">
    <citation type="submission" date="2021-05" db="EMBL/GenBank/DDBJ databases">
        <authorList>
            <person name="Pietrasiak N."/>
            <person name="Ward R."/>
            <person name="Stajich J.E."/>
            <person name="Kurbessoian T."/>
        </authorList>
    </citation>
    <scope>NUCLEOTIDE SEQUENCE</scope>
    <source>
        <strain evidence="2">GSE-NOS-MK-12-04C</strain>
    </source>
</reference>
<dbReference type="GO" id="GO:0009116">
    <property type="term" value="P:nucleoside metabolic process"/>
    <property type="evidence" value="ECO:0007669"/>
    <property type="project" value="InterPro"/>
</dbReference>
<proteinExistence type="predicted"/>
<dbReference type="SUPFAM" id="SSF53167">
    <property type="entry name" value="Purine and uridine phosphorylases"/>
    <property type="match status" value="1"/>
</dbReference>
<dbReference type="InterPro" id="IPR035994">
    <property type="entry name" value="Nucleoside_phosphorylase_sf"/>
</dbReference>
<evidence type="ECO:0000313" key="3">
    <source>
        <dbReference type="Proteomes" id="UP000729701"/>
    </source>
</evidence>